<dbReference type="Pfam" id="PF03401">
    <property type="entry name" value="TctC"/>
    <property type="match status" value="1"/>
</dbReference>
<evidence type="ECO:0008006" key="4">
    <source>
        <dbReference type="Google" id="ProtNLM"/>
    </source>
</evidence>
<sequence length="311" mass="32963">MAGARSASAQTWPSRPVRMIVPFPAGGATDIIARILAERLTAEFGQSFIVENRAGASGIIGEAAAAHAAPDGYTILHTGNGPHAINTDLFEPMPYDPVKDFAQISLTSVLPLVLNVNPSVPAKTLPEFVAWVKANPGKLNYASPGIGSPPNLTMELFKSQNGLDIVHVPYKGSSLAIRDLIGGQVSVMFDNVLASYQHIKNGTIRTLAIGTPKRLPSLPDVPTFKEEGFPNFEAYTWTALAAPAGVPAAIINRLSDATAKILRTPKVQASLTAQGAIAESSTPAQLQARVRAEIKKWAQVIAEANIPHVKL</sequence>
<comment type="caution">
    <text evidence="2">The sequence shown here is derived from an EMBL/GenBank/DDBJ whole genome shotgun (WGS) entry which is preliminary data.</text>
</comment>
<protein>
    <recommendedName>
        <fullName evidence="4">ABC transporter substrate-binding protein</fullName>
    </recommendedName>
</protein>
<proteinExistence type="inferred from homology"/>
<evidence type="ECO:0000256" key="1">
    <source>
        <dbReference type="ARBA" id="ARBA00006987"/>
    </source>
</evidence>
<dbReference type="Gene3D" id="3.40.190.150">
    <property type="entry name" value="Bordetella uptake gene, domain 1"/>
    <property type="match status" value="1"/>
</dbReference>
<gene>
    <name evidence="2" type="ORF">CEY11_00670</name>
</gene>
<dbReference type="PIRSF" id="PIRSF017082">
    <property type="entry name" value="YflP"/>
    <property type="match status" value="1"/>
</dbReference>
<reference evidence="3" key="1">
    <citation type="submission" date="2017-06" db="EMBL/GenBank/DDBJ databases">
        <title>Herbaspirillum phytohormonus sp. nov., isolated from the root nodule of Robinia pseudoacacia in lead-zinc mine.</title>
        <authorList>
            <person name="Fan M."/>
            <person name="Lin Y."/>
        </authorList>
    </citation>
    <scope>NUCLEOTIDE SEQUENCE [LARGE SCALE GENOMIC DNA]</scope>
    <source>
        <strain evidence="3">SC-089</strain>
    </source>
</reference>
<dbReference type="AlphaFoldDB" id="A0A225N350"/>
<comment type="similarity">
    <text evidence="1">Belongs to the UPF0065 (bug) family.</text>
</comment>
<dbReference type="EMBL" id="NJIH01000001">
    <property type="protein sequence ID" value="OWT66291.1"/>
    <property type="molecule type" value="Genomic_DNA"/>
</dbReference>
<evidence type="ECO:0000313" key="2">
    <source>
        <dbReference type="EMBL" id="OWT66291.1"/>
    </source>
</evidence>
<dbReference type="Gene3D" id="3.40.190.10">
    <property type="entry name" value="Periplasmic binding protein-like II"/>
    <property type="match status" value="1"/>
</dbReference>
<dbReference type="SUPFAM" id="SSF53850">
    <property type="entry name" value="Periplasmic binding protein-like II"/>
    <property type="match status" value="1"/>
</dbReference>
<keyword evidence="3" id="KW-1185">Reference proteome</keyword>
<organism evidence="2 3">
    <name type="scientific">Candidimonas nitroreducens</name>
    <dbReference type="NCBI Taxonomy" id="683354"/>
    <lineage>
        <taxon>Bacteria</taxon>
        <taxon>Pseudomonadati</taxon>
        <taxon>Pseudomonadota</taxon>
        <taxon>Betaproteobacteria</taxon>
        <taxon>Burkholderiales</taxon>
        <taxon>Alcaligenaceae</taxon>
        <taxon>Candidimonas</taxon>
    </lineage>
</organism>
<accession>A0A225N350</accession>
<name>A0A225N350_9BURK</name>
<dbReference type="InterPro" id="IPR042100">
    <property type="entry name" value="Bug_dom1"/>
</dbReference>
<evidence type="ECO:0000313" key="3">
    <source>
        <dbReference type="Proteomes" id="UP000214603"/>
    </source>
</evidence>
<dbReference type="PANTHER" id="PTHR42928">
    <property type="entry name" value="TRICARBOXYLATE-BINDING PROTEIN"/>
    <property type="match status" value="1"/>
</dbReference>
<dbReference type="CDD" id="cd13578">
    <property type="entry name" value="PBP2_Bug27"/>
    <property type="match status" value="1"/>
</dbReference>
<dbReference type="Proteomes" id="UP000214603">
    <property type="component" value="Unassembled WGS sequence"/>
</dbReference>
<dbReference type="OrthoDB" id="8678477at2"/>
<dbReference type="PANTHER" id="PTHR42928:SF5">
    <property type="entry name" value="BLR1237 PROTEIN"/>
    <property type="match status" value="1"/>
</dbReference>
<dbReference type="InterPro" id="IPR005064">
    <property type="entry name" value="BUG"/>
</dbReference>